<feature type="region of interest" description="Disordered" evidence="5">
    <location>
        <begin position="1"/>
        <end position="49"/>
    </location>
</feature>
<dbReference type="SUPFAM" id="SSF57850">
    <property type="entry name" value="RING/U-box"/>
    <property type="match status" value="1"/>
</dbReference>
<dbReference type="PANTHER" id="PTHR21319">
    <property type="entry name" value="RING FINGER AND CHY ZINC FINGER DOMAIN-CONTAINING PROTEIN 1"/>
    <property type="match status" value="1"/>
</dbReference>
<dbReference type="InterPro" id="IPR008913">
    <property type="entry name" value="Znf_CHY"/>
</dbReference>
<dbReference type="PANTHER" id="PTHR21319:SF0">
    <property type="entry name" value="AND RING FINGER DOMAIN PROTEIN, PUTATIVE (AFU_ORTHOLOGUE AFUA_1G08900)-RELATED"/>
    <property type="match status" value="1"/>
</dbReference>
<dbReference type="OrthoDB" id="411372at2759"/>
<dbReference type="SUPFAM" id="SSF161219">
    <property type="entry name" value="CHY zinc finger-like"/>
    <property type="match status" value="1"/>
</dbReference>
<dbReference type="SUPFAM" id="SSF161245">
    <property type="entry name" value="Zinc hairpin stack"/>
    <property type="match status" value="1"/>
</dbReference>
<feature type="domain" description="CHY-type" evidence="7">
    <location>
        <begin position="399"/>
        <end position="468"/>
    </location>
</feature>
<organism evidence="9 10">
    <name type="scientific">Candida viswanathii</name>
    <dbReference type="NCBI Taxonomy" id="5486"/>
    <lineage>
        <taxon>Eukaryota</taxon>
        <taxon>Fungi</taxon>
        <taxon>Dikarya</taxon>
        <taxon>Ascomycota</taxon>
        <taxon>Saccharomycotina</taxon>
        <taxon>Pichiomycetes</taxon>
        <taxon>Debaryomycetaceae</taxon>
        <taxon>Candida/Lodderomyces clade</taxon>
        <taxon>Candida</taxon>
    </lineage>
</organism>
<feature type="compositionally biased region" description="Acidic residues" evidence="5">
    <location>
        <begin position="687"/>
        <end position="724"/>
    </location>
</feature>
<dbReference type="Proteomes" id="UP000253472">
    <property type="component" value="Unassembled WGS sequence"/>
</dbReference>
<dbReference type="InterPro" id="IPR037275">
    <property type="entry name" value="Znf_CTCHY_sf"/>
</dbReference>
<dbReference type="Gene3D" id="3.30.40.10">
    <property type="entry name" value="Zinc/RING finger domain, C3HC4 (zinc finger)"/>
    <property type="match status" value="1"/>
</dbReference>
<reference evidence="9 10" key="1">
    <citation type="submission" date="2018-06" db="EMBL/GenBank/DDBJ databases">
        <title>Whole genome sequencing of Candida tropicalis (genome annotated by CSBL at Korea University).</title>
        <authorList>
            <person name="Ahn J."/>
        </authorList>
    </citation>
    <scope>NUCLEOTIDE SEQUENCE [LARGE SCALE GENOMIC DNA]</scope>
    <source>
        <strain evidence="9 10">ATCC 20962</strain>
    </source>
</reference>
<dbReference type="GO" id="GO:0008270">
    <property type="term" value="F:zinc ion binding"/>
    <property type="evidence" value="ECO:0007669"/>
    <property type="project" value="UniProtKB-KW"/>
</dbReference>
<evidence type="ECO:0000256" key="3">
    <source>
        <dbReference type="ARBA" id="ARBA00022833"/>
    </source>
</evidence>
<feature type="compositionally biased region" description="Acidic residues" evidence="5">
    <location>
        <begin position="22"/>
        <end position="49"/>
    </location>
</feature>
<dbReference type="GO" id="GO:0061630">
    <property type="term" value="F:ubiquitin protein ligase activity"/>
    <property type="evidence" value="ECO:0007669"/>
    <property type="project" value="TreeGrafter"/>
</dbReference>
<proteinExistence type="predicted"/>
<evidence type="ECO:0000313" key="10">
    <source>
        <dbReference type="Proteomes" id="UP000253472"/>
    </source>
</evidence>
<evidence type="ECO:0000259" key="7">
    <source>
        <dbReference type="PROSITE" id="PS51266"/>
    </source>
</evidence>
<keyword evidence="1" id="KW-0479">Metal-binding</keyword>
<feature type="compositionally biased region" description="Polar residues" evidence="5">
    <location>
        <begin position="1"/>
        <end position="11"/>
    </location>
</feature>
<dbReference type="InterPro" id="IPR013083">
    <property type="entry name" value="Znf_RING/FYVE/PHD"/>
</dbReference>
<protein>
    <submittedName>
        <fullName evidence="9">Putative RING finger protein C2F3.16</fullName>
    </submittedName>
</protein>
<evidence type="ECO:0000259" key="6">
    <source>
        <dbReference type="PROSITE" id="PS50089"/>
    </source>
</evidence>
<dbReference type="InterPro" id="IPR017921">
    <property type="entry name" value="Znf_CTCHY"/>
</dbReference>
<dbReference type="InterPro" id="IPR039512">
    <property type="entry name" value="RCHY1_zinc-ribbon"/>
</dbReference>
<evidence type="ECO:0000313" key="9">
    <source>
        <dbReference type="EMBL" id="RCK59481.1"/>
    </source>
</evidence>
<evidence type="ECO:0000256" key="2">
    <source>
        <dbReference type="ARBA" id="ARBA00022771"/>
    </source>
</evidence>
<dbReference type="Pfam" id="PF13639">
    <property type="entry name" value="zf-RING_2"/>
    <property type="match status" value="1"/>
</dbReference>
<keyword evidence="10" id="KW-1185">Reference proteome</keyword>
<evidence type="ECO:0000256" key="5">
    <source>
        <dbReference type="SAM" id="MobiDB-lite"/>
    </source>
</evidence>
<dbReference type="GO" id="GO:0006511">
    <property type="term" value="P:ubiquitin-dependent protein catabolic process"/>
    <property type="evidence" value="ECO:0007669"/>
    <property type="project" value="TreeGrafter"/>
</dbReference>
<feature type="region of interest" description="Disordered" evidence="5">
    <location>
        <begin position="348"/>
        <end position="382"/>
    </location>
</feature>
<feature type="compositionally biased region" description="Acidic residues" evidence="5">
    <location>
        <begin position="361"/>
        <end position="382"/>
    </location>
</feature>
<dbReference type="InterPro" id="IPR001841">
    <property type="entry name" value="Znf_RING"/>
</dbReference>
<dbReference type="PROSITE" id="PS51266">
    <property type="entry name" value="ZF_CHY"/>
    <property type="match status" value="1"/>
</dbReference>
<feature type="region of interest" description="Disordered" evidence="5">
    <location>
        <begin position="682"/>
        <end position="724"/>
    </location>
</feature>
<dbReference type="AlphaFoldDB" id="A0A367Y354"/>
<dbReference type="Pfam" id="PF14599">
    <property type="entry name" value="zinc_ribbon_6"/>
    <property type="match status" value="1"/>
</dbReference>
<dbReference type="GO" id="GO:0016567">
    <property type="term" value="P:protein ubiquitination"/>
    <property type="evidence" value="ECO:0007669"/>
    <property type="project" value="TreeGrafter"/>
</dbReference>
<name>A0A367Y354_9ASCO</name>
<dbReference type="EMBL" id="QLNQ01000027">
    <property type="protein sequence ID" value="RCK59481.1"/>
    <property type="molecule type" value="Genomic_DNA"/>
</dbReference>
<gene>
    <name evidence="9" type="primary">SPAC2F3.16</name>
    <name evidence="9" type="ORF">Cantr_07207</name>
</gene>
<keyword evidence="2 4" id="KW-0863">Zinc-finger</keyword>
<accession>A0A367Y354</accession>
<dbReference type="Gene3D" id="2.20.28.10">
    <property type="match status" value="1"/>
</dbReference>
<dbReference type="SMART" id="SM00184">
    <property type="entry name" value="RING"/>
    <property type="match status" value="1"/>
</dbReference>
<dbReference type="Pfam" id="PF05495">
    <property type="entry name" value="zf-CHY"/>
    <property type="match status" value="1"/>
</dbReference>
<sequence>MTSLDETTLVQQPHKKPHDEHDDIMEDHEEISNEEDEEDDEEDEDEDEGINDMSRELDQIGMINFNFLPSYLSTEKLLSQMPSFEMKNVSQEFTKYVAKYKTSYQNATTEECQERDAGVAGEEPDGTIMDAIKTAVSTRIQMTKFLNDLKLGVNFTTALERLQPLTEVINETIFLPADDEMMSEFEDGKKEDEAEGNGVVEGEEITEPVGIGEIVNKSQPLINEIVKPGGTTGTVSRRRNRNLGGGGHHFHLHHNNDSVTSQTSDVDGLTIDEVKELTELNSLDDFAKQDVLRSRIRKIQGLTIGQNSKNKLVTKLMMGNYYKYVNEKLSEGDKHLLQPLKTEKLVIQEPAPLDEQPSKNDDEEEQLDEPVEEEEQVAESDEEEVILTELDLQPSYHDSLRTIFGCAHYQTNCKVECPTCLKWYPCRFCHDAANMDHKLVRNEVKHILCMHCNTPQVPESNYCINCEQELANYFCSKCVLYDNDQTKDIYHCDKCGICRLGLGLDKDYFHCDTCNTCLSIDLKGHHKCLSDVTHSNCCICNEDLFSLIHKVVFMKCGHSIHEHCYAKFTKFSSKCPMCKKTVTNVESQYRILDVEINLNPLPAPYNLWRCIISCNDCGGKCNTSYHILGLKCKYCNSYNTNQLKLIKPEEEQEEEEEDGENAFDADIMKSVKTNLLNNFGIDVRQIDDDEEDEKSGYEDDMEQDDDDDDEEDQDEDYEERDDELGNFINFKKFGDRGSDNVSYITSMFQNFVNKTLQSNKE</sequence>
<dbReference type="STRING" id="5486.A0A367Y354"/>
<evidence type="ECO:0000256" key="1">
    <source>
        <dbReference type="ARBA" id="ARBA00022723"/>
    </source>
</evidence>
<dbReference type="PROSITE" id="PS50089">
    <property type="entry name" value="ZF_RING_2"/>
    <property type="match status" value="1"/>
</dbReference>
<feature type="domain" description="RING-type" evidence="6">
    <location>
        <begin position="537"/>
        <end position="579"/>
    </location>
</feature>
<comment type="caution">
    <text evidence="9">The sequence shown here is derived from an EMBL/GenBank/DDBJ whole genome shotgun (WGS) entry which is preliminary data.</text>
</comment>
<evidence type="ECO:0000256" key="4">
    <source>
        <dbReference type="PROSITE-ProRule" id="PRU00601"/>
    </source>
</evidence>
<dbReference type="GO" id="GO:0005634">
    <property type="term" value="C:nucleus"/>
    <property type="evidence" value="ECO:0007669"/>
    <property type="project" value="TreeGrafter"/>
</dbReference>
<evidence type="ECO:0000259" key="8">
    <source>
        <dbReference type="PROSITE" id="PS51270"/>
    </source>
</evidence>
<dbReference type="CDD" id="cd16464">
    <property type="entry name" value="RING-H2_Pirh2-like"/>
    <property type="match status" value="1"/>
</dbReference>
<dbReference type="InterPro" id="IPR037274">
    <property type="entry name" value="Znf_CHY_sf"/>
</dbReference>
<dbReference type="PROSITE" id="PS51270">
    <property type="entry name" value="ZF_CTCHY"/>
    <property type="match status" value="1"/>
</dbReference>
<feature type="domain" description="CTCHY-type" evidence="8">
    <location>
        <begin position="470"/>
        <end position="536"/>
    </location>
</feature>
<keyword evidence="3" id="KW-0862">Zinc</keyword>